<evidence type="ECO:0000313" key="12">
    <source>
        <dbReference type="EMBL" id="CAF0999958.1"/>
    </source>
</evidence>
<dbReference type="InterPro" id="IPR001247">
    <property type="entry name" value="ExoRNase_PH_dom1"/>
</dbReference>
<dbReference type="GO" id="GO:0000177">
    <property type="term" value="C:cytoplasmic exosome (RNase complex)"/>
    <property type="evidence" value="ECO:0007669"/>
    <property type="project" value="TreeGrafter"/>
</dbReference>
<dbReference type="InterPro" id="IPR020568">
    <property type="entry name" value="Ribosomal_Su5_D2-typ_SF"/>
</dbReference>
<evidence type="ECO:0000256" key="5">
    <source>
        <dbReference type="ARBA" id="ARBA00022490"/>
    </source>
</evidence>
<dbReference type="SUPFAM" id="SSF54211">
    <property type="entry name" value="Ribosomal protein S5 domain 2-like"/>
    <property type="match status" value="2"/>
</dbReference>
<dbReference type="PANTHER" id="PTHR11097">
    <property type="entry name" value="EXOSOME COMPLEX EXONUCLEASE RIBOSOMAL RNA PROCESSING PROTEIN"/>
    <property type="match status" value="1"/>
</dbReference>
<evidence type="ECO:0000256" key="2">
    <source>
        <dbReference type="ARBA" id="ARBA00004496"/>
    </source>
</evidence>
<dbReference type="GO" id="GO:0034475">
    <property type="term" value="P:U4 snRNA 3'-end processing"/>
    <property type="evidence" value="ECO:0007669"/>
    <property type="project" value="TreeGrafter"/>
</dbReference>
<reference evidence="12" key="1">
    <citation type="submission" date="2021-02" db="EMBL/GenBank/DDBJ databases">
        <authorList>
            <person name="Nowell W R."/>
        </authorList>
    </citation>
    <scope>NUCLEOTIDE SEQUENCE</scope>
</reference>
<dbReference type="GO" id="GO:0034476">
    <property type="term" value="P:U5 snRNA 3'-end processing"/>
    <property type="evidence" value="ECO:0007669"/>
    <property type="project" value="TreeGrafter"/>
</dbReference>
<evidence type="ECO:0000313" key="13">
    <source>
        <dbReference type="Proteomes" id="UP000663860"/>
    </source>
</evidence>
<dbReference type="Gene3D" id="3.30.230.70">
    <property type="entry name" value="GHMP Kinase, N-terminal domain"/>
    <property type="match status" value="3"/>
</dbReference>
<evidence type="ECO:0000259" key="11">
    <source>
        <dbReference type="Pfam" id="PF03725"/>
    </source>
</evidence>
<dbReference type="AlphaFoldDB" id="A0A814GRI3"/>
<dbReference type="EMBL" id="CAJNOE010000164">
    <property type="protein sequence ID" value="CAF0999958.1"/>
    <property type="molecule type" value="Genomic_DNA"/>
</dbReference>
<evidence type="ECO:0000256" key="6">
    <source>
        <dbReference type="ARBA" id="ARBA00022884"/>
    </source>
</evidence>
<keyword evidence="5" id="KW-0963">Cytoplasm</keyword>
<dbReference type="CDD" id="cd11368">
    <property type="entry name" value="RNase_PH_RRP45"/>
    <property type="match status" value="1"/>
</dbReference>
<name>A0A814GRI3_9BILA</name>
<accession>A0A814GRI3</accession>
<comment type="similarity">
    <text evidence="3">Belongs to the RNase PH family.</text>
</comment>
<dbReference type="InterPro" id="IPR027408">
    <property type="entry name" value="PNPase/RNase_PH_dom_sf"/>
</dbReference>
<dbReference type="GO" id="GO:0035925">
    <property type="term" value="F:mRNA 3'-UTR AU-rich region binding"/>
    <property type="evidence" value="ECO:0007669"/>
    <property type="project" value="TreeGrafter"/>
</dbReference>
<evidence type="ECO:0000256" key="7">
    <source>
        <dbReference type="ARBA" id="ARBA00023242"/>
    </source>
</evidence>
<gene>
    <name evidence="12" type="ORF">IZO911_LOCUS17583</name>
</gene>
<evidence type="ECO:0000256" key="1">
    <source>
        <dbReference type="ARBA" id="ARBA00004123"/>
    </source>
</evidence>
<evidence type="ECO:0000259" key="10">
    <source>
        <dbReference type="Pfam" id="PF01138"/>
    </source>
</evidence>
<dbReference type="GO" id="GO:0000176">
    <property type="term" value="C:nuclear exosome (RNase complex)"/>
    <property type="evidence" value="ECO:0007669"/>
    <property type="project" value="TreeGrafter"/>
</dbReference>
<sequence>MKELICSTIERNVVLKCIRDRKRLDCRTIDETRPVNIDFRSHPGYVSVTLGQTHVIAQASCRITKPKESRASEGHVRVHLDMSKIPLINLENWKHQEFVQELNGILEQNIRHSNCIDLESLCINAGELVWSIKIDLIVLNNCGNILDCANIATLCSLYHYRLPEVSVHGSDIRVVWSIKIDLIVLNNCGNILDCANIATLCSLYHYRLPEVSVHGSDIRVYSSIERRPHPLRILHFPINVLFAFFIDGRYTLIDPHSDEERLMDGFVSISMNQHKEICGIHMGGKLGLKREQIDICKKLAFNKVLELTDRIRQVVLDYYKKIEPITHSQPSIVRIDNDDEDDSNDNNISTIENEDIVLIKPEISPSLIESNVSLLQMPDLNRLSLTEDDPSGTIGNLASEPENATLCSLYHYRLPEVSVHGSDIRVYSSIERRPHPLRILHFPINVLFAFFIDGRYTLIDPHSDEERLMDGFVSISMNQHKEICGIHMGGKLGLKREQIDICKKLAFNKVLELTDRIRQVVLDYYKKIEPITHSQPSIVRIDNDDEDDNNDNSISTTENEDIVLIKPDISPSLIESNVSLLQMPDLNRLSLTEDDPSGTIGNLASEPENDEE</sequence>
<dbReference type="GO" id="GO:0071028">
    <property type="term" value="P:nuclear mRNA surveillance"/>
    <property type="evidence" value="ECO:0007669"/>
    <property type="project" value="TreeGrafter"/>
</dbReference>
<dbReference type="Pfam" id="PF03725">
    <property type="entry name" value="RNase_PH_C"/>
    <property type="match status" value="2"/>
</dbReference>
<evidence type="ECO:0000256" key="9">
    <source>
        <dbReference type="SAM" id="MobiDB-lite"/>
    </source>
</evidence>
<feature type="region of interest" description="Disordered" evidence="9">
    <location>
        <begin position="589"/>
        <end position="612"/>
    </location>
</feature>
<protein>
    <recommendedName>
        <fullName evidence="4">Exosome complex component RRP45</fullName>
    </recommendedName>
    <alternativeName>
        <fullName evidence="8">Exosome component 9</fullName>
    </alternativeName>
</protein>
<dbReference type="GO" id="GO:0000467">
    <property type="term" value="P:exonucleolytic trimming to generate mature 3'-end of 5.8S rRNA from tricistronic rRNA transcript (SSU-rRNA, 5.8S rRNA, LSU-rRNA)"/>
    <property type="evidence" value="ECO:0007669"/>
    <property type="project" value="TreeGrafter"/>
</dbReference>
<dbReference type="GO" id="GO:0034473">
    <property type="term" value="P:U1 snRNA 3'-end processing"/>
    <property type="evidence" value="ECO:0007669"/>
    <property type="project" value="TreeGrafter"/>
</dbReference>
<organism evidence="12 13">
    <name type="scientific">Adineta steineri</name>
    <dbReference type="NCBI Taxonomy" id="433720"/>
    <lineage>
        <taxon>Eukaryota</taxon>
        <taxon>Metazoa</taxon>
        <taxon>Spiralia</taxon>
        <taxon>Gnathifera</taxon>
        <taxon>Rotifera</taxon>
        <taxon>Eurotatoria</taxon>
        <taxon>Bdelloidea</taxon>
        <taxon>Adinetida</taxon>
        <taxon>Adinetidae</taxon>
        <taxon>Adineta</taxon>
    </lineage>
</organism>
<evidence type="ECO:0000256" key="3">
    <source>
        <dbReference type="ARBA" id="ARBA00006678"/>
    </source>
</evidence>
<dbReference type="GO" id="GO:0071038">
    <property type="term" value="P:TRAMP-dependent tRNA surveillance pathway"/>
    <property type="evidence" value="ECO:0007669"/>
    <property type="project" value="TreeGrafter"/>
</dbReference>
<evidence type="ECO:0000256" key="4">
    <source>
        <dbReference type="ARBA" id="ARBA00019572"/>
    </source>
</evidence>
<dbReference type="InterPro" id="IPR036345">
    <property type="entry name" value="ExoRNase_PH_dom2_sf"/>
</dbReference>
<comment type="subcellular location">
    <subcellularLocation>
        <location evidence="2">Cytoplasm</location>
    </subcellularLocation>
    <subcellularLocation>
        <location evidence="1">Nucleus</location>
    </subcellularLocation>
</comment>
<comment type="caution">
    <text evidence="12">The sequence shown here is derived from an EMBL/GenBank/DDBJ whole genome shotgun (WGS) entry which is preliminary data.</text>
</comment>
<dbReference type="InterPro" id="IPR050590">
    <property type="entry name" value="Exosome_comp_Rrp42_subfam"/>
</dbReference>
<keyword evidence="7" id="KW-0539">Nucleus</keyword>
<keyword evidence="6" id="KW-0694">RNA-binding</keyword>
<dbReference type="InterPro" id="IPR015847">
    <property type="entry name" value="ExoRNase_PH_dom2"/>
</dbReference>
<dbReference type="Pfam" id="PF01138">
    <property type="entry name" value="RNase_PH"/>
    <property type="match status" value="1"/>
</dbReference>
<dbReference type="PANTHER" id="PTHR11097:SF14">
    <property type="entry name" value="EXOSOME COMPLEX COMPONENT RRP45"/>
    <property type="match status" value="1"/>
</dbReference>
<dbReference type="GO" id="GO:0071035">
    <property type="term" value="P:nuclear polyadenylation-dependent rRNA catabolic process"/>
    <property type="evidence" value="ECO:0007669"/>
    <property type="project" value="TreeGrafter"/>
</dbReference>
<proteinExistence type="inferred from homology"/>
<dbReference type="InterPro" id="IPR033100">
    <property type="entry name" value="Rrp45"/>
</dbReference>
<feature type="domain" description="Exoribonuclease phosphorolytic" evidence="11">
    <location>
        <begin position="449"/>
        <end position="508"/>
    </location>
</feature>
<evidence type="ECO:0000256" key="8">
    <source>
        <dbReference type="ARBA" id="ARBA00032660"/>
    </source>
</evidence>
<feature type="domain" description="Exoribonuclease phosphorolytic" evidence="11">
    <location>
        <begin position="243"/>
        <end position="302"/>
    </location>
</feature>
<dbReference type="SUPFAM" id="SSF55666">
    <property type="entry name" value="Ribonuclease PH domain 2-like"/>
    <property type="match status" value="2"/>
</dbReference>
<dbReference type="GO" id="GO:0016075">
    <property type="term" value="P:rRNA catabolic process"/>
    <property type="evidence" value="ECO:0007669"/>
    <property type="project" value="TreeGrafter"/>
</dbReference>
<feature type="domain" description="Exoribonuclease phosphorolytic" evidence="10">
    <location>
        <begin position="32"/>
        <end position="163"/>
    </location>
</feature>
<dbReference type="Proteomes" id="UP000663860">
    <property type="component" value="Unassembled WGS sequence"/>
</dbReference>